<gene>
    <name evidence="7" type="ORF">C426_1241</name>
</gene>
<dbReference type="SUPFAM" id="SSF52091">
    <property type="entry name" value="SpoIIaa-like"/>
    <property type="match status" value="1"/>
</dbReference>
<accession>K2QDC7</accession>
<evidence type="ECO:0000256" key="3">
    <source>
        <dbReference type="ARBA" id="ARBA00022989"/>
    </source>
</evidence>
<dbReference type="RefSeq" id="WP_003135764.1">
    <property type="nucleotide sequence ID" value="NZ_AMQS01000014.1"/>
</dbReference>
<evidence type="ECO:0000256" key="5">
    <source>
        <dbReference type="SAM" id="Phobius"/>
    </source>
</evidence>
<comment type="subcellular location">
    <subcellularLocation>
        <location evidence="1">Membrane</location>
        <topology evidence="1">Multi-pass membrane protein</topology>
    </subcellularLocation>
</comment>
<comment type="caution">
    <text evidence="7">The sequence shown here is derived from an EMBL/GenBank/DDBJ whole genome shotgun (WGS) entry which is preliminary data.</text>
</comment>
<dbReference type="Gene3D" id="3.30.750.24">
    <property type="entry name" value="STAS domain"/>
    <property type="match status" value="1"/>
</dbReference>
<evidence type="ECO:0000259" key="6">
    <source>
        <dbReference type="PROSITE" id="PS50801"/>
    </source>
</evidence>
<keyword evidence="2 5" id="KW-0812">Transmembrane</keyword>
<feature type="transmembrane region" description="Helical" evidence="5">
    <location>
        <begin position="50"/>
        <end position="72"/>
    </location>
</feature>
<dbReference type="Proteomes" id="UP000006787">
    <property type="component" value="Unassembled WGS sequence"/>
</dbReference>
<dbReference type="InterPro" id="IPR036513">
    <property type="entry name" value="STAS_dom_sf"/>
</dbReference>
<feature type="transmembrane region" description="Helical" evidence="5">
    <location>
        <begin position="21"/>
        <end position="44"/>
    </location>
</feature>
<feature type="transmembrane region" description="Helical" evidence="5">
    <location>
        <begin position="84"/>
        <end position="111"/>
    </location>
</feature>
<dbReference type="GO" id="GO:0016020">
    <property type="term" value="C:membrane"/>
    <property type="evidence" value="ECO:0007669"/>
    <property type="project" value="UniProtKB-SubCell"/>
</dbReference>
<dbReference type="GO" id="GO:0055085">
    <property type="term" value="P:transmembrane transport"/>
    <property type="evidence" value="ECO:0007669"/>
    <property type="project" value="InterPro"/>
</dbReference>
<feature type="transmembrane region" description="Helical" evidence="5">
    <location>
        <begin position="241"/>
        <end position="262"/>
    </location>
</feature>
<organism evidence="7 8">
    <name type="scientific">Lactococcus garvieae DCC43</name>
    <dbReference type="NCBI Taxonomy" id="1231377"/>
    <lineage>
        <taxon>Bacteria</taxon>
        <taxon>Bacillati</taxon>
        <taxon>Bacillota</taxon>
        <taxon>Bacilli</taxon>
        <taxon>Lactobacillales</taxon>
        <taxon>Streptococcaceae</taxon>
        <taxon>Lactococcus</taxon>
    </lineage>
</organism>
<dbReference type="EMBL" id="AMQS01000014">
    <property type="protein sequence ID" value="EKF51427.1"/>
    <property type="molecule type" value="Genomic_DNA"/>
</dbReference>
<evidence type="ECO:0000256" key="4">
    <source>
        <dbReference type="ARBA" id="ARBA00023136"/>
    </source>
</evidence>
<dbReference type="Pfam" id="PF00916">
    <property type="entry name" value="Sulfate_transp"/>
    <property type="match status" value="1"/>
</dbReference>
<reference evidence="7 8" key="1">
    <citation type="journal article" date="2012" name="J. Bacteriol.">
        <title>Genome Sequence of the Bacteriocin-Producing Strain Lactococcus garvieae DCC43.</title>
        <authorList>
            <person name="Gabrielsen C."/>
            <person name="Brede D.A."/>
            <person name="Hernandez P.E."/>
            <person name="Nes I.F."/>
            <person name="Diep D.B."/>
        </authorList>
    </citation>
    <scope>NUCLEOTIDE SEQUENCE [LARGE SCALE GENOMIC DNA]</scope>
    <source>
        <strain evidence="7 8">DCC43</strain>
    </source>
</reference>
<evidence type="ECO:0000256" key="2">
    <source>
        <dbReference type="ARBA" id="ARBA00022692"/>
    </source>
</evidence>
<proteinExistence type="predicted"/>
<dbReference type="CDD" id="cd07042">
    <property type="entry name" value="STAS_SulP_like_sulfate_transporter"/>
    <property type="match status" value="1"/>
</dbReference>
<dbReference type="PANTHER" id="PTHR11814">
    <property type="entry name" value="SULFATE TRANSPORTER"/>
    <property type="match status" value="1"/>
</dbReference>
<evidence type="ECO:0000313" key="7">
    <source>
        <dbReference type="EMBL" id="EKF51427.1"/>
    </source>
</evidence>
<dbReference type="AlphaFoldDB" id="K2QDC7"/>
<dbReference type="PATRIC" id="fig|1231377.3.peg.1242"/>
<feature type="transmembrane region" description="Helical" evidence="5">
    <location>
        <begin position="378"/>
        <end position="407"/>
    </location>
</feature>
<evidence type="ECO:0000256" key="1">
    <source>
        <dbReference type="ARBA" id="ARBA00004141"/>
    </source>
</evidence>
<dbReference type="InterPro" id="IPR002645">
    <property type="entry name" value="STAS_dom"/>
</dbReference>
<evidence type="ECO:0000313" key="8">
    <source>
        <dbReference type="Proteomes" id="UP000006787"/>
    </source>
</evidence>
<protein>
    <submittedName>
        <fullName evidence="7">Sulfate permease</fullName>
    </submittedName>
</protein>
<dbReference type="Pfam" id="PF01740">
    <property type="entry name" value="STAS"/>
    <property type="match status" value="1"/>
</dbReference>
<feature type="transmembrane region" description="Helical" evidence="5">
    <location>
        <begin position="282"/>
        <end position="304"/>
    </location>
</feature>
<keyword evidence="4 5" id="KW-0472">Membrane</keyword>
<feature type="transmembrane region" description="Helical" evidence="5">
    <location>
        <begin position="165"/>
        <end position="187"/>
    </location>
</feature>
<name>K2QDC7_9LACT</name>
<dbReference type="InterPro" id="IPR001902">
    <property type="entry name" value="SLC26A/SulP_fam"/>
</dbReference>
<sequence length="543" mass="58727">MFKNYLCIIHSEFKGYNQKKLMQDVMAGITVAAVALPLALAFGVSSGTTAAAGLVTAIVAGITIGSLSGAYYQISGPTGAMAAILISLVSAYGINGIFIATFMAGILLLLAGLLRFGNMISLIPSPVITGFTSGIAIIIASGQIKNFFGIEHFKGTFFELLQSIFALNIDYTSTLIGILTILLMVFYPKSWGQKIPASLLAILISTFAVILLNFNIPVVGKIPTTLLPAERLHLSAINYENIKALIIPALSIAVLGMIESLLCGASAGRAVNHPIDNNQELVAQGVGNLILPFFGGIPATAAIARTSVAIKSGAQTRITSIIHALILLLSMFLFAPFMMHIPLSALAGVLIMTGVRMNEWEAIRFLFQNKLKGGMIEFFVTMIITVAFDLSTAILVGIGIGFILFIIKISQIEISISRIEPHRINQLHQEIFDEWTVIYISGPLFFLTSNKLKQIIDTLPADTNIAFSLRGVPMIDVTSLKLLIDTHEDFISHNRKVVFSSMSNKLIESFRRVGITDLPEGSTFYPSINEFLLDLTAKNKIPE</sequence>
<feature type="transmembrane region" description="Helical" evidence="5">
    <location>
        <begin position="199"/>
        <end position="220"/>
    </location>
</feature>
<dbReference type="PROSITE" id="PS50801">
    <property type="entry name" value="STAS"/>
    <property type="match status" value="1"/>
</dbReference>
<dbReference type="InterPro" id="IPR011547">
    <property type="entry name" value="SLC26A/SulP_dom"/>
</dbReference>
<dbReference type="eggNOG" id="COG0659">
    <property type="taxonomic scope" value="Bacteria"/>
</dbReference>
<feature type="transmembrane region" description="Helical" evidence="5">
    <location>
        <begin position="123"/>
        <end position="144"/>
    </location>
</feature>
<keyword evidence="3 5" id="KW-1133">Transmembrane helix</keyword>
<feature type="domain" description="STAS" evidence="6">
    <location>
        <begin position="437"/>
        <end position="535"/>
    </location>
</feature>